<sequence>MLLQSSGSRSRRHRRATVAGLSGTPAKSPVASPTSLCPPTVAYLEQLEIVVKASKIVLDYGKDVDYNLVITPASDSSRQWTISQSFQELQIFQRDLLELLQLGHLCHGECPYLYSSIKDRFPKECYLYSTSSYVVRKRQQALQEFFDTLLVALRKRDNPCSILPGAVAEKFIGFLNKRLPFKHEYHFENFLAKDKEPRSFSMSSSTDSSYGTPTDLWQRSSDKSIESTTNSSSSKNMLIICGLCDSDDDVNMTFTTLSCGHRFHDECVVVKLNETLACPTCGQKL</sequence>
<evidence type="ECO:0000259" key="3">
    <source>
        <dbReference type="PROSITE" id="PS50089"/>
    </source>
</evidence>
<dbReference type="AlphaFoldDB" id="A0A0P1A596"/>
<dbReference type="SMART" id="SM00184">
    <property type="entry name" value="RING"/>
    <property type="match status" value="1"/>
</dbReference>
<feature type="region of interest" description="Disordered" evidence="2">
    <location>
        <begin position="198"/>
        <end position="230"/>
    </location>
</feature>
<proteinExistence type="predicted"/>
<dbReference type="Proteomes" id="UP000054928">
    <property type="component" value="Unassembled WGS sequence"/>
</dbReference>
<keyword evidence="1" id="KW-0862">Zinc</keyword>
<dbReference type="InterPro" id="IPR013083">
    <property type="entry name" value="Znf_RING/FYVE/PHD"/>
</dbReference>
<name>A0A0P1A596_PLAHL</name>
<dbReference type="InterPro" id="IPR036871">
    <property type="entry name" value="PX_dom_sf"/>
</dbReference>
<keyword evidence="1" id="KW-0863">Zinc-finger</keyword>
<dbReference type="GO" id="GO:0008270">
    <property type="term" value="F:zinc ion binding"/>
    <property type="evidence" value="ECO:0007669"/>
    <property type="project" value="UniProtKB-KW"/>
</dbReference>
<dbReference type="EMBL" id="CCYD01000109">
    <property type="protein sequence ID" value="CEG35718.1"/>
    <property type="molecule type" value="Genomic_DNA"/>
</dbReference>
<keyword evidence="1" id="KW-0479">Metal-binding</keyword>
<feature type="domain" description="RING-type" evidence="3">
    <location>
        <begin position="241"/>
        <end position="281"/>
    </location>
</feature>
<dbReference type="OMA" id="ECYLYSS"/>
<protein>
    <recommendedName>
        <fullName evidence="3">RING-type domain-containing protein</fullName>
    </recommendedName>
</protein>
<dbReference type="SUPFAM" id="SSF64268">
    <property type="entry name" value="PX domain"/>
    <property type="match status" value="1"/>
</dbReference>
<accession>A0A0P1A596</accession>
<dbReference type="Gene3D" id="3.30.1520.10">
    <property type="entry name" value="Phox-like domain"/>
    <property type="match status" value="1"/>
</dbReference>
<evidence type="ECO:0000256" key="2">
    <source>
        <dbReference type="SAM" id="MobiDB-lite"/>
    </source>
</evidence>
<dbReference type="GO" id="GO:0035091">
    <property type="term" value="F:phosphatidylinositol binding"/>
    <property type="evidence" value="ECO:0007669"/>
    <property type="project" value="InterPro"/>
</dbReference>
<organism evidence="4 5">
    <name type="scientific">Plasmopara halstedii</name>
    <name type="common">Downy mildew of sunflower</name>
    <dbReference type="NCBI Taxonomy" id="4781"/>
    <lineage>
        <taxon>Eukaryota</taxon>
        <taxon>Sar</taxon>
        <taxon>Stramenopiles</taxon>
        <taxon>Oomycota</taxon>
        <taxon>Peronosporomycetes</taxon>
        <taxon>Peronosporales</taxon>
        <taxon>Peronosporaceae</taxon>
        <taxon>Plasmopara</taxon>
    </lineage>
</organism>
<dbReference type="GeneID" id="36395110"/>
<dbReference type="PROSITE" id="PS50089">
    <property type="entry name" value="ZF_RING_2"/>
    <property type="match status" value="1"/>
</dbReference>
<dbReference type="InterPro" id="IPR001841">
    <property type="entry name" value="Znf_RING"/>
</dbReference>
<dbReference type="SUPFAM" id="SSF57850">
    <property type="entry name" value="RING/U-box"/>
    <property type="match status" value="1"/>
</dbReference>
<reference evidence="5" key="1">
    <citation type="submission" date="2014-09" db="EMBL/GenBank/DDBJ databases">
        <authorList>
            <person name="Sharma Rahul"/>
            <person name="Thines Marco"/>
        </authorList>
    </citation>
    <scope>NUCLEOTIDE SEQUENCE [LARGE SCALE GENOMIC DNA]</scope>
</reference>
<dbReference type="Gene3D" id="3.30.40.10">
    <property type="entry name" value="Zinc/RING finger domain, C3HC4 (zinc finger)"/>
    <property type="match status" value="1"/>
</dbReference>
<feature type="compositionally biased region" description="Polar residues" evidence="2">
    <location>
        <begin position="210"/>
        <end position="219"/>
    </location>
</feature>
<evidence type="ECO:0000313" key="5">
    <source>
        <dbReference type="Proteomes" id="UP000054928"/>
    </source>
</evidence>
<dbReference type="OrthoDB" id="8062037at2759"/>
<feature type="compositionally biased region" description="Low complexity" evidence="2">
    <location>
        <begin position="199"/>
        <end position="209"/>
    </location>
</feature>
<feature type="region of interest" description="Disordered" evidence="2">
    <location>
        <begin position="1"/>
        <end position="33"/>
    </location>
</feature>
<dbReference type="RefSeq" id="XP_024572087.1">
    <property type="nucleotide sequence ID" value="XM_024727292.1"/>
</dbReference>
<keyword evidence="5" id="KW-1185">Reference proteome</keyword>
<evidence type="ECO:0000256" key="1">
    <source>
        <dbReference type="PROSITE-ProRule" id="PRU00175"/>
    </source>
</evidence>
<evidence type="ECO:0000313" key="4">
    <source>
        <dbReference type="EMBL" id="CEG35718.1"/>
    </source>
</evidence>